<organism evidence="2 3">
    <name type="scientific">Folsomia candida</name>
    <name type="common">Springtail</name>
    <dbReference type="NCBI Taxonomy" id="158441"/>
    <lineage>
        <taxon>Eukaryota</taxon>
        <taxon>Metazoa</taxon>
        <taxon>Ecdysozoa</taxon>
        <taxon>Arthropoda</taxon>
        <taxon>Hexapoda</taxon>
        <taxon>Collembola</taxon>
        <taxon>Entomobryomorpha</taxon>
        <taxon>Isotomoidea</taxon>
        <taxon>Isotomidae</taxon>
        <taxon>Proisotominae</taxon>
        <taxon>Folsomia</taxon>
    </lineage>
</organism>
<comment type="caution">
    <text evidence="2">The sequence shown here is derived from an EMBL/GenBank/DDBJ whole genome shotgun (WGS) entry which is preliminary data.</text>
</comment>
<protein>
    <submittedName>
        <fullName evidence="2">Uncharacterized protein</fullName>
    </submittedName>
</protein>
<sequence>MLRSICLVVLLVNTILIQTTESVRDNTIRRRQRYDNSNNIRRNHLRSSVVTPRGLPNWFFLRKEAKVPCETIPDRPPVPDDTANRNLWEILERTKTTFKLDDAHKDVILLLGNTGKFSGCLLTVVEKFGQDNCDPNGCRRCKFS</sequence>
<evidence type="ECO:0000313" key="3">
    <source>
        <dbReference type="Proteomes" id="UP000198287"/>
    </source>
</evidence>
<dbReference type="Proteomes" id="UP000198287">
    <property type="component" value="Unassembled WGS sequence"/>
</dbReference>
<evidence type="ECO:0000256" key="1">
    <source>
        <dbReference type="SAM" id="SignalP"/>
    </source>
</evidence>
<keyword evidence="3" id="KW-1185">Reference proteome</keyword>
<reference evidence="2 3" key="1">
    <citation type="submission" date="2015-12" db="EMBL/GenBank/DDBJ databases">
        <title>The genome of Folsomia candida.</title>
        <authorList>
            <person name="Faddeeva A."/>
            <person name="Derks M.F."/>
            <person name="Anvar Y."/>
            <person name="Smit S."/>
            <person name="Van Straalen N."/>
            <person name="Roelofs D."/>
        </authorList>
    </citation>
    <scope>NUCLEOTIDE SEQUENCE [LARGE SCALE GENOMIC DNA]</scope>
    <source>
        <strain evidence="2 3">VU population</strain>
        <tissue evidence="2">Whole body</tissue>
    </source>
</reference>
<dbReference type="AlphaFoldDB" id="A0A226F4Z8"/>
<feature type="chain" id="PRO_5012691674" evidence="1">
    <location>
        <begin position="23"/>
        <end position="144"/>
    </location>
</feature>
<evidence type="ECO:0000313" key="2">
    <source>
        <dbReference type="EMBL" id="OXA63986.1"/>
    </source>
</evidence>
<feature type="signal peptide" evidence="1">
    <location>
        <begin position="1"/>
        <end position="22"/>
    </location>
</feature>
<accession>A0A226F4Z8</accession>
<dbReference type="EMBL" id="LNIX01000001">
    <property type="protein sequence ID" value="OXA63986.1"/>
    <property type="molecule type" value="Genomic_DNA"/>
</dbReference>
<name>A0A226F4Z8_FOLCA</name>
<proteinExistence type="predicted"/>
<gene>
    <name evidence="2" type="ORF">Fcan01_01406</name>
</gene>
<keyword evidence="1" id="KW-0732">Signal</keyword>
<dbReference type="OrthoDB" id="2386367at2759"/>